<dbReference type="Gene3D" id="3.30.30.10">
    <property type="entry name" value="Knottin, scorpion toxin-like"/>
    <property type="match status" value="1"/>
</dbReference>
<comment type="caution">
    <text evidence="2">The sequence shown here is derived from an EMBL/GenBank/DDBJ whole genome shotgun (WGS) entry which is preliminary data.</text>
</comment>
<dbReference type="OrthoDB" id="625975at2759"/>
<sequence length="98" mass="10841">MSSWLSLFPESDMLAMETSRKAVASCLLLCLLLVHSGMTPSVLALDDCWVPDHVHYVICFHQPKCRSSCQDHGFVDGRCAGFPNLVPMCECLRPNCPA</sequence>
<evidence type="ECO:0000256" key="1">
    <source>
        <dbReference type="SAM" id="SignalP"/>
    </source>
</evidence>
<keyword evidence="1" id="KW-0732">Signal</keyword>
<accession>A0A5J9U7Y2</accession>
<feature type="signal peptide" evidence="1">
    <location>
        <begin position="1"/>
        <end position="44"/>
    </location>
</feature>
<reference evidence="2 3" key="1">
    <citation type="journal article" date="2019" name="Sci. Rep.">
        <title>A high-quality genome of Eragrostis curvula grass provides insights into Poaceae evolution and supports new strategies to enhance forage quality.</title>
        <authorList>
            <person name="Carballo J."/>
            <person name="Santos B.A.C.M."/>
            <person name="Zappacosta D."/>
            <person name="Garbus I."/>
            <person name="Selva J.P."/>
            <person name="Gallo C.A."/>
            <person name="Diaz A."/>
            <person name="Albertini E."/>
            <person name="Caccamo M."/>
            <person name="Echenique V."/>
        </authorList>
    </citation>
    <scope>NUCLEOTIDE SEQUENCE [LARGE SCALE GENOMIC DNA]</scope>
    <source>
        <strain evidence="3">cv. Victoria</strain>
        <tissue evidence="2">Leaf</tissue>
    </source>
</reference>
<dbReference type="InterPro" id="IPR036574">
    <property type="entry name" value="Scorpion_toxin-like_sf"/>
</dbReference>
<gene>
    <name evidence="2" type="ORF">EJB05_35992</name>
</gene>
<evidence type="ECO:0000313" key="2">
    <source>
        <dbReference type="EMBL" id="TVU19819.1"/>
    </source>
</evidence>
<dbReference type="Proteomes" id="UP000324897">
    <property type="component" value="Chromosome 7"/>
</dbReference>
<keyword evidence="3" id="KW-1185">Reference proteome</keyword>
<evidence type="ECO:0008006" key="4">
    <source>
        <dbReference type="Google" id="ProtNLM"/>
    </source>
</evidence>
<feature type="chain" id="PRO_5023810388" description="Knottin scorpion toxin-like domain-containing protein" evidence="1">
    <location>
        <begin position="45"/>
        <end position="98"/>
    </location>
</feature>
<evidence type="ECO:0000313" key="3">
    <source>
        <dbReference type="Proteomes" id="UP000324897"/>
    </source>
</evidence>
<dbReference type="AlphaFoldDB" id="A0A5J9U7Y2"/>
<dbReference type="Gramene" id="TVU19819">
    <property type="protein sequence ID" value="TVU19819"/>
    <property type="gene ID" value="EJB05_35992"/>
</dbReference>
<feature type="non-terminal residue" evidence="2">
    <location>
        <position position="1"/>
    </location>
</feature>
<protein>
    <recommendedName>
        <fullName evidence="4">Knottin scorpion toxin-like domain-containing protein</fullName>
    </recommendedName>
</protein>
<name>A0A5J9U7Y2_9POAL</name>
<proteinExistence type="predicted"/>
<dbReference type="EMBL" id="RWGY01000029">
    <property type="protein sequence ID" value="TVU19819.1"/>
    <property type="molecule type" value="Genomic_DNA"/>
</dbReference>
<organism evidence="2 3">
    <name type="scientific">Eragrostis curvula</name>
    <name type="common">weeping love grass</name>
    <dbReference type="NCBI Taxonomy" id="38414"/>
    <lineage>
        <taxon>Eukaryota</taxon>
        <taxon>Viridiplantae</taxon>
        <taxon>Streptophyta</taxon>
        <taxon>Embryophyta</taxon>
        <taxon>Tracheophyta</taxon>
        <taxon>Spermatophyta</taxon>
        <taxon>Magnoliopsida</taxon>
        <taxon>Liliopsida</taxon>
        <taxon>Poales</taxon>
        <taxon>Poaceae</taxon>
        <taxon>PACMAD clade</taxon>
        <taxon>Chloridoideae</taxon>
        <taxon>Eragrostideae</taxon>
        <taxon>Eragrostidinae</taxon>
        <taxon>Eragrostis</taxon>
    </lineage>
</organism>